<sequence length="159" mass="17755">MSVLVSGTPQGDFIIPASTVTTVQDTKKSSFWGTSHCNQGRELFIFSVVIFIIIIIIGLVINCWALFKSPRTDNSGKEITTSQLWIAGIIGISFYLIVSFIIGWWLYEKYRECNSSSYWWVFVISILIAIILAPITGVIMGAILGIGFIWTVNQEPNLI</sequence>
<evidence type="ECO:0000313" key="2">
    <source>
        <dbReference type="EMBL" id="QBK91215.1"/>
    </source>
</evidence>
<name>A0A481Z6N5_9VIRU</name>
<proteinExistence type="predicted"/>
<dbReference type="EMBL" id="MK500515">
    <property type="protein sequence ID" value="QBK91215.1"/>
    <property type="molecule type" value="Genomic_DNA"/>
</dbReference>
<reference evidence="2" key="1">
    <citation type="journal article" date="2019" name="MBio">
        <title>Virus Genomes from Deep Sea Sediments Expand the Ocean Megavirome and Support Independent Origins of Viral Gigantism.</title>
        <authorList>
            <person name="Backstrom D."/>
            <person name="Yutin N."/>
            <person name="Jorgensen S.L."/>
            <person name="Dharamshi J."/>
            <person name="Homa F."/>
            <person name="Zaremba-Niedwiedzka K."/>
            <person name="Spang A."/>
            <person name="Wolf Y.I."/>
            <person name="Koonin E.V."/>
            <person name="Ettema T.J."/>
        </authorList>
    </citation>
    <scope>NUCLEOTIDE SEQUENCE</scope>
</reference>
<keyword evidence="1" id="KW-0472">Membrane</keyword>
<evidence type="ECO:0000256" key="1">
    <source>
        <dbReference type="SAM" id="Phobius"/>
    </source>
</evidence>
<evidence type="ECO:0008006" key="3">
    <source>
        <dbReference type="Google" id="ProtNLM"/>
    </source>
</evidence>
<accession>A0A481Z6N5</accession>
<organism evidence="2">
    <name type="scientific">Pithovirus LCPAC202</name>
    <dbReference type="NCBI Taxonomy" id="2506592"/>
    <lineage>
        <taxon>Viruses</taxon>
        <taxon>Pithoviruses</taxon>
    </lineage>
</organism>
<feature type="transmembrane region" description="Helical" evidence="1">
    <location>
        <begin position="84"/>
        <end position="107"/>
    </location>
</feature>
<feature type="transmembrane region" description="Helical" evidence="1">
    <location>
        <begin position="119"/>
        <end position="152"/>
    </location>
</feature>
<protein>
    <recommendedName>
        <fullName evidence="3">Transmembrane protein</fullName>
    </recommendedName>
</protein>
<keyword evidence="1" id="KW-0812">Transmembrane</keyword>
<feature type="transmembrane region" description="Helical" evidence="1">
    <location>
        <begin position="43"/>
        <end position="64"/>
    </location>
</feature>
<gene>
    <name evidence="2" type="ORF">LCPAC202_01890</name>
</gene>
<keyword evidence="1" id="KW-1133">Transmembrane helix</keyword>